<keyword evidence="7 8" id="KW-0503">Monooxygenase</keyword>
<evidence type="ECO:0000256" key="2">
    <source>
        <dbReference type="ARBA" id="ARBA00009183"/>
    </source>
</evidence>
<reference evidence="9 10" key="1">
    <citation type="submission" date="2019-04" db="EMBL/GenBank/DDBJ databases">
        <title>Draft genome of the big-headed turtle Platysternon megacephalum.</title>
        <authorList>
            <person name="Gong S."/>
        </authorList>
    </citation>
    <scope>NUCLEOTIDE SEQUENCE [LARGE SCALE GENOMIC DNA]</scope>
    <source>
        <strain evidence="9">DO16091913</strain>
        <tissue evidence="9">Muscle</tissue>
    </source>
</reference>
<dbReference type="GO" id="GO:0050660">
    <property type="term" value="F:flavin adenine dinucleotide binding"/>
    <property type="evidence" value="ECO:0007669"/>
    <property type="project" value="InterPro"/>
</dbReference>
<evidence type="ECO:0000256" key="8">
    <source>
        <dbReference type="RuleBase" id="RU361177"/>
    </source>
</evidence>
<comment type="caution">
    <text evidence="9">The sequence shown here is derived from an EMBL/GenBank/DDBJ whole genome shotgun (WGS) entry which is preliminary data.</text>
</comment>
<comment type="similarity">
    <text evidence="2 8">Belongs to the FMO family.</text>
</comment>
<proteinExistence type="inferred from homology"/>
<keyword evidence="3 8" id="KW-0285">Flavoprotein</keyword>
<evidence type="ECO:0000256" key="3">
    <source>
        <dbReference type="ARBA" id="ARBA00022630"/>
    </source>
</evidence>
<sequence length="183" mass="21109">MTTSEPVAVHGRLAGQAKPRGELGKWQRKTCRLKPRQKKACGHHTWKNQTESDTDWKASIYKSVTINTSKEMMGYSDFPIPEDYPNYMHNSKVMDYFRMYTKHFDLLQYIRFKTSVLSIRKCSDFSTTGQWDVVTETDGKQNSAIFDAILVSTGHHIDPYLPLECFPGISQHQDRRLGGESRL</sequence>
<dbReference type="EMBL" id="QXTE01000309">
    <property type="protein sequence ID" value="TFJ99737.1"/>
    <property type="molecule type" value="Genomic_DNA"/>
</dbReference>
<dbReference type="AlphaFoldDB" id="A0A4D9DT76"/>
<dbReference type="Proteomes" id="UP000297703">
    <property type="component" value="Unassembled WGS sequence"/>
</dbReference>
<name>A0A4D9DT76_9SAUR</name>
<dbReference type="STRING" id="55544.A0A4D9DT76"/>
<evidence type="ECO:0000313" key="10">
    <source>
        <dbReference type="Proteomes" id="UP000297703"/>
    </source>
</evidence>
<keyword evidence="10" id="KW-1185">Reference proteome</keyword>
<dbReference type="PRINTS" id="PR00370">
    <property type="entry name" value="FMOXYGENASE"/>
</dbReference>
<evidence type="ECO:0000313" key="9">
    <source>
        <dbReference type="EMBL" id="TFJ99737.1"/>
    </source>
</evidence>
<dbReference type="GO" id="GO:0050661">
    <property type="term" value="F:NADP binding"/>
    <property type="evidence" value="ECO:0007669"/>
    <property type="project" value="InterPro"/>
</dbReference>
<dbReference type="Pfam" id="PF00743">
    <property type="entry name" value="FMO-like"/>
    <property type="match status" value="1"/>
</dbReference>
<protein>
    <recommendedName>
        <fullName evidence="8">Flavin-containing monooxygenase</fullName>
        <ecNumber evidence="8">1.-.-.-</ecNumber>
    </recommendedName>
</protein>
<gene>
    <name evidence="9" type="ORF">DR999_PMT18220</name>
</gene>
<evidence type="ECO:0000256" key="4">
    <source>
        <dbReference type="ARBA" id="ARBA00022827"/>
    </source>
</evidence>
<accession>A0A4D9DT76</accession>
<evidence type="ECO:0000256" key="5">
    <source>
        <dbReference type="ARBA" id="ARBA00022857"/>
    </source>
</evidence>
<dbReference type="SUPFAM" id="SSF51905">
    <property type="entry name" value="FAD/NAD(P)-binding domain"/>
    <property type="match status" value="1"/>
</dbReference>
<evidence type="ECO:0000256" key="1">
    <source>
        <dbReference type="ARBA" id="ARBA00001974"/>
    </source>
</evidence>
<dbReference type="InterPro" id="IPR050346">
    <property type="entry name" value="FMO-like"/>
</dbReference>
<dbReference type="PANTHER" id="PTHR23023">
    <property type="entry name" value="DIMETHYLANILINE MONOOXYGENASE"/>
    <property type="match status" value="1"/>
</dbReference>
<dbReference type="FunFam" id="3.50.50.60:FF:000542">
    <property type="entry name" value="Dimethylaniline monooxygenase [N-oxide-forming]"/>
    <property type="match status" value="1"/>
</dbReference>
<dbReference type="GO" id="GO:0004499">
    <property type="term" value="F:N,N-dimethylaniline monooxygenase activity"/>
    <property type="evidence" value="ECO:0007669"/>
    <property type="project" value="InterPro"/>
</dbReference>
<keyword evidence="5" id="KW-0521">NADP</keyword>
<dbReference type="Gene3D" id="3.50.50.60">
    <property type="entry name" value="FAD/NAD(P)-binding domain"/>
    <property type="match status" value="1"/>
</dbReference>
<dbReference type="OrthoDB" id="66881at2759"/>
<dbReference type="InterPro" id="IPR020946">
    <property type="entry name" value="Flavin_mOase-like"/>
</dbReference>
<reference evidence="9 10" key="2">
    <citation type="submission" date="2019-04" db="EMBL/GenBank/DDBJ databases">
        <title>The genome sequence of big-headed turtle.</title>
        <authorList>
            <person name="Gong S."/>
        </authorList>
    </citation>
    <scope>NUCLEOTIDE SEQUENCE [LARGE SCALE GENOMIC DNA]</scope>
    <source>
        <strain evidence="9">DO16091913</strain>
        <tissue evidence="9">Muscle</tissue>
    </source>
</reference>
<evidence type="ECO:0000256" key="7">
    <source>
        <dbReference type="ARBA" id="ARBA00023033"/>
    </source>
</evidence>
<dbReference type="InterPro" id="IPR036188">
    <property type="entry name" value="FAD/NAD-bd_sf"/>
</dbReference>
<dbReference type="InterPro" id="IPR000960">
    <property type="entry name" value="Flavin_mOase"/>
</dbReference>
<evidence type="ECO:0000256" key="6">
    <source>
        <dbReference type="ARBA" id="ARBA00023002"/>
    </source>
</evidence>
<comment type="cofactor">
    <cofactor evidence="1 8">
        <name>FAD</name>
        <dbReference type="ChEBI" id="CHEBI:57692"/>
    </cofactor>
</comment>
<dbReference type="EC" id="1.-.-.-" evidence="8"/>
<keyword evidence="4 8" id="KW-0274">FAD</keyword>
<keyword evidence="6 8" id="KW-0560">Oxidoreductase</keyword>
<organism evidence="9 10">
    <name type="scientific">Platysternon megacephalum</name>
    <name type="common">big-headed turtle</name>
    <dbReference type="NCBI Taxonomy" id="55544"/>
    <lineage>
        <taxon>Eukaryota</taxon>
        <taxon>Metazoa</taxon>
        <taxon>Chordata</taxon>
        <taxon>Craniata</taxon>
        <taxon>Vertebrata</taxon>
        <taxon>Euteleostomi</taxon>
        <taxon>Archelosauria</taxon>
        <taxon>Testudinata</taxon>
        <taxon>Testudines</taxon>
        <taxon>Cryptodira</taxon>
        <taxon>Durocryptodira</taxon>
        <taxon>Testudinoidea</taxon>
        <taxon>Platysternidae</taxon>
        <taxon>Platysternon</taxon>
    </lineage>
</organism>